<gene>
    <name evidence="1" type="ORF">ACG04Q_17055</name>
</gene>
<organism evidence="1 2">
    <name type="scientific">Pelomonas lactea</name>
    <dbReference type="NCBI Taxonomy" id="3299030"/>
    <lineage>
        <taxon>Bacteria</taxon>
        <taxon>Pseudomonadati</taxon>
        <taxon>Pseudomonadota</taxon>
        <taxon>Betaproteobacteria</taxon>
        <taxon>Burkholderiales</taxon>
        <taxon>Sphaerotilaceae</taxon>
        <taxon>Roseateles</taxon>
    </lineage>
</organism>
<dbReference type="EMBL" id="JBIGHX010000006">
    <property type="protein sequence ID" value="MFG6463284.1"/>
    <property type="molecule type" value="Genomic_DNA"/>
</dbReference>
<dbReference type="RefSeq" id="WP_394512225.1">
    <property type="nucleotide sequence ID" value="NZ_JBIGHX010000006.1"/>
</dbReference>
<comment type="caution">
    <text evidence="1">The sequence shown here is derived from an EMBL/GenBank/DDBJ whole genome shotgun (WGS) entry which is preliminary data.</text>
</comment>
<evidence type="ECO:0000313" key="2">
    <source>
        <dbReference type="Proteomes" id="UP001606302"/>
    </source>
</evidence>
<reference evidence="1 2" key="1">
    <citation type="submission" date="2024-08" db="EMBL/GenBank/DDBJ databases">
        <authorList>
            <person name="Lu H."/>
        </authorList>
    </citation>
    <scope>NUCLEOTIDE SEQUENCE [LARGE SCALE GENOMIC DNA]</scope>
    <source>
        <strain evidence="1 2">DXS20W</strain>
    </source>
</reference>
<accession>A0ABW7GN86</accession>
<sequence>MPYTLTFSKQVEIADTDLYINDCCIGGDVVLDRLLPALREKYGNDLRPNQEDWGWFVWFDDGPIKLAVDVSADDDRSKFQMQLTSRRPRFILSDKVEDGAELEALRELIVRRLTDWPVSKLTVEWVNEPR</sequence>
<evidence type="ECO:0000313" key="1">
    <source>
        <dbReference type="EMBL" id="MFG6463284.1"/>
    </source>
</evidence>
<protein>
    <submittedName>
        <fullName evidence="1">Uncharacterized protein</fullName>
    </submittedName>
</protein>
<dbReference type="Proteomes" id="UP001606302">
    <property type="component" value="Unassembled WGS sequence"/>
</dbReference>
<proteinExistence type="predicted"/>
<keyword evidence="2" id="KW-1185">Reference proteome</keyword>
<name>A0ABW7GN86_9BURK</name>